<evidence type="ECO:0000313" key="3">
    <source>
        <dbReference type="Proteomes" id="UP001501588"/>
    </source>
</evidence>
<comment type="caution">
    <text evidence="2">The sequence shown here is derived from an EMBL/GenBank/DDBJ whole genome shotgun (WGS) entry which is preliminary data.</text>
</comment>
<sequence>MRDPRGRLDAIFWMAAHLPGPGWSLAPWRTLPTRFGKADTVARQFRRWAQAGLWTKLLEALADPDRPGGAVLRRLESWICRSYRRAWRLLGVRGVALARRLGFLSALRGPPWYLPDPDLSESIKSKLRRLRDCLREKGEAAMRAMLPCPDFFRAAGKLLWTASGGRRINRHLAPP</sequence>
<evidence type="ECO:0000259" key="1">
    <source>
        <dbReference type="Pfam" id="PF13340"/>
    </source>
</evidence>
<accession>A0ABN1FB20</accession>
<gene>
    <name evidence="2" type="ORF">GCM10009416_26770</name>
</gene>
<dbReference type="EMBL" id="BAAAFZ010000038">
    <property type="protein sequence ID" value="GAA0586936.1"/>
    <property type="molecule type" value="Genomic_DNA"/>
</dbReference>
<proteinExistence type="predicted"/>
<dbReference type="Proteomes" id="UP001501588">
    <property type="component" value="Unassembled WGS sequence"/>
</dbReference>
<keyword evidence="3" id="KW-1185">Reference proteome</keyword>
<protein>
    <recommendedName>
        <fullName evidence="1">Insertion element IS402-like domain-containing protein</fullName>
    </recommendedName>
</protein>
<reference evidence="2 3" key="1">
    <citation type="journal article" date="2019" name="Int. J. Syst. Evol. Microbiol.">
        <title>The Global Catalogue of Microorganisms (GCM) 10K type strain sequencing project: providing services to taxonomists for standard genome sequencing and annotation.</title>
        <authorList>
            <consortium name="The Broad Institute Genomics Platform"/>
            <consortium name="The Broad Institute Genome Sequencing Center for Infectious Disease"/>
            <person name="Wu L."/>
            <person name="Ma J."/>
        </authorList>
    </citation>
    <scope>NUCLEOTIDE SEQUENCE [LARGE SCALE GENOMIC DNA]</scope>
    <source>
        <strain evidence="2 3">JCM 9933</strain>
    </source>
</reference>
<dbReference type="InterPro" id="IPR025161">
    <property type="entry name" value="IS402-like_dom"/>
</dbReference>
<feature type="domain" description="Insertion element IS402-like" evidence="1">
    <location>
        <begin position="25"/>
        <end position="57"/>
    </location>
</feature>
<name>A0ABN1FB20_9PROT</name>
<evidence type="ECO:0000313" key="2">
    <source>
        <dbReference type="EMBL" id="GAA0586936.1"/>
    </source>
</evidence>
<organism evidence="2 3">
    <name type="scientific">Craurococcus roseus</name>
    <dbReference type="NCBI Taxonomy" id="77585"/>
    <lineage>
        <taxon>Bacteria</taxon>
        <taxon>Pseudomonadati</taxon>
        <taxon>Pseudomonadota</taxon>
        <taxon>Alphaproteobacteria</taxon>
        <taxon>Acetobacterales</taxon>
        <taxon>Acetobacteraceae</taxon>
        <taxon>Craurococcus</taxon>
    </lineage>
</organism>
<dbReference type="Pfam" id="PF13340">
    <property type="entry name" value="DUF4096"/>
    <property type="match status" value="1"/>
</dbReference>